<evidence type="ECO:0000313" key="3">
    <source>
        <dbReference type="Proteomes" id="UP001491349"/>
    </source>
</evidence>
<comment type="caution">
    <text evidence="2">The sequence shown here is derived from an EMBL/GenBank/DDBJ whole genome shotgun (WGS) entry which is preliminary data.</text>
</comment>
<keyword evidence="1" id="KW-0732">Signal</keyword>
<feature type="chain" id="PRO_5045806194" evidence="1">
    <location>
        <begin position="18"/>
        <end position="138"/>
    </location>
</feature>
<feature type="signal peptide" evidence="1">
    <location>
        <begin position="1"/>
        <end position="17"/>
    </location>
</feature>
<gene>
    <name evidence="2" type="ORF">WMW71_12350</name>
</gene>
<dbReference type="Proteomes" id="UP001491349">
    <property type="component" value="Unassembled WGS sequence"/>
</dbReference>
<proteinExistence type="predicted"/>
<reference evidence="2 3" key="1">
    <citation type="submission" date="2024-04" db="EMBL/GenBank/DDBJ databases">
        <title>draft genome sequnece of Flavobacterium buctense JCM 30750.</title>
        <authorList>
            <person name="Kim D.-U."/>
        </authorList>
    </citation>
    <scope>NUCLEOTIDE SEQUENCE [LARGE SCALE GENOMIC DNA]</scope>
    <source>
        <strain evidence="2 3">JCM 30750</strain>
    </source>
</reference>
<organism evidence="2 3">
    <name type="scientific">Flavobacterium buctense</name>
    <dbReference type="NCBI Taxonomy" id="1648146"/>
    <lineage>
        <taxon>Bacteria</taxon>
        <taxon>Pseudomonadati</taxon>
        <taxon>Bacteroidota</taxon>
        <taxon>Flavobacteriia</taxon>
        <taxon>Flavobacteriales</taxon>
        <taxon>Flavobacteriaceae</taxon>
        <taxon>Flavobacterium</taxon>
    </lineage>
</organism>
<name>A0ABU9E398_9FLAO</name>
<dbReference type="EMBL" id="JBBPCB010000009">
    <property type="protein sequence ID" value="MEK8181134.1"/>
    <property type="molecule type" value="Genomic_DNA"/>
</dbReference>
<protein>
    <submittedName>
        <fullName evidence="2">DUF5004 domain-containing protein</fullName>
    </submittedName>
</protein>
<evidence type="ECO:0000313" key="2">
    <source>
        <dbReference type="EMBL" id="MEK8181134.1"/>
    </source>
</evidence>
<sequence length="138" mass="16063">MKTRFLLLVFLFAFATAQSQTIDEAFITGKWKVKKATALKEAEKAETKELVTGFQKGTYNFNADHSFTFETKSSAEMMEKLEKLFRNNKWIFDKKKKQIKVGLKKEGYSNMTFLVSVKEKKIIFVIEDAQIELVMKKQ</sequence>
<dbReference type="RefSeq" id="WP_187661135.1">
    <property type="nucleotide sequence ID" value="NZ_JACTAB010000009.1"/>
</dbReference>
<accession>A0ABU9E398</accession>
<evidence type="ECO:0000256" key="1">
    <source>
        <dbReference type="SAM" id="SignalP"/>
    </source>
</evidence>
<keyword evidence="3" id="KW-1185">Reference proteome</keyword>